<evidence type="ECO:0000259" key="7">
    <source>
        <dbReference type="Pfam" id="PF08281"/>
    </source>
</evidence>
<evidence type="ECO:0000313" key="8">
    <source>
        <dbReference type="EMBL" id="OGG09498.1"/>
    </source>
</evidence>
<accession>A0A1F5ZAK1</accession>
<evidence type="ECO:0000259" key="6">
    <source>
        <dbReference type="Pfam" id="PF04542"/>
    </source>
</evidence>
<evidence type="ECO:0000256" key="2">
    <source>
        <dbReference type="ARBA" id="ARBA00023015"/>
    </source>
</evidence>
<evidence type="ECO:0000256" key="1">
    <source>
        <dbReference type="ARBA" id="ARBA00010641"/>
    </source>
</evidence>
<evidence type="ECO:0008006" key="10">
    <source>
        <dbReference type="Google" id="ProtNLM"/>
    </source>
</evidence>
<evidence type="ECO:0000256" key="3">
    <source>
        <dbReference type="ARBA" id="ARBA00023082"/>
    </source>
</evidence>
<dbReference type="GO" id="GO:0006352">
    <property type="term" value="P:DNA-templated transcription initiation"/>
    <property type="evidence" value="ECO:0007669"/>
    <property type="project" value="InterPro"/>
</dbReference>
<dbReference type="InterPro" id="IPR013249">
    <property type="entry name" value="RNA_pol_sigma70_r4_t2"/>
</dbReference>
<comment type="caution">
    <text evidence="8">The sequence shown here is derived from an EMBL/GenBank/DDBJ whole genome shotgun (WGS) entry which is preliminary data.</text>
</comment>
<dbReference type="Proteomes" id="UP000176854">
    <property type="component" value="Unassembled WGS sequence"/>
</dbReference>
<proteinExistence type="inferred from homology"/>
<evidence type="ECO:0000313" key="9">
    <source>
        <dbReference type="Proteomes" id="UP000176854"/>
    </source>
</evidence>
<protein>
    <recommendedName>
        <fullName evidence="10">RNA polymerase sigma factor</fullName>
    </recommendedName>
</protein>
<comment type="similarity">
    <text evidence="1">Belongs to the sigma-70 factor family. ECF subfamily.</text>
</comment>
<feature type="domain" description="RNA polymerase sigma factor 70 region 4 type 2" evidence="7">
    <location>
        <begin position="128"/>
        <end position="178"/>
    </location>
</feature>
<dbReference type="Gene3D" id="1.10.1740.10">
    <property type="match status" value="1"/>
</dbReference>
<sequence>MFGIVSFMDDSVLASQILSGNRRALYLFYRTYKPQLHRYISRRVGNSADGEEILQDSLFSFLEALRDFQGKASLKTYLYAICQRKIADYWRRRKVRHVVFSETLHLDALISPLLTPEELYDEKALRTKIARTMDSILPRHRQLLFLKYIEDATTRQIATRLSVTVKTIESALFRARKAFAKVFVKS</sequence>
<dbReference type="InterPro" id="IPR014284">
    <property type="entry name" value="RNA_pol_sigma-70_dom"/>
</dbReference>
<keyword evidence="2" id="KW-0805">Transcription regulation</keyword>
<dbReference type="Pfam" id="PF04542">
    <property type="entry name" value="Sigma70_r2"/>
    <property type="match status" value="1"/>
</dbReference>
<feature type="domain" description="RNA polymerase sigma-70 region 2" evidence="6">
    <location>
        <begin position="28"/>
        <end position="94"/>
    </location>
</feature>
<dbReference type="SUPFAM" id="SSF88659">
    <property type="entry name" value="Sigma3 and sigma4 domains of RNA polymerase sigma factors"/>
    <property type="match status" value="1"/>
</dbReference>
<keyword evidence="3" id="KW-0731">Sigma factor</keyword>
<dbReference type="InterPro" id="IPR013324">
    <property type="entry name" value="RNA_pol_sigma_r3/r4-like"/>
</dbReference>
<dbReference type="InterPro" id="IPR036388">
    <property type="entry name" value="WH-like_DNA-bd_sf"/>
</dbReference>
<dbReference type="NCBIfam" id="TIGR02937">
    <property type="entry name" value="sigma70-ECF"/>
    <property type="match status" value="1"/>
</dbReference>
<dbReference type="Pfam" id="PF08281">
    <property type="entry name" value="Sigma70_r4_2"/>
    <property type="match status" value="1"/>
</dbReference>
<evidence type="ECO:0000256" key="5">
    <source>
        <dbReference type="ARBA" id="ARBA00023163"/>
    </source>
</evidence>
<gene>
    <name evidence="8" type="ORF">A2154_02255</name>
</gene>
<keyword evidence="4" id="KW-0238">DNA-binding</keyword>
<dbReference type="EMBL" id="MFJC01000020">
    <property type="protein sequence ID" value="OGG09498.1"/>
    <property type="molecule type" value="Genomic_DNA"/>
</dbReference>
<name>A0A1F5ZAK1_9BACT</name>
<dbReference type="InterPro" id="IPR039425">
    <property type="entry name" value="RNA_pol_sigma-70-like"/>
</dbReference>
<dbReference type="GO" id="GO:0003677">
    <property type="term" value="F:DNA binding"/>
    <property type="evidence" value="ECO:0007669"/>
    <property type="project" value="UniProtKB-KW"/>
</dbReference>
<reference evidence="8 9" key="1">
    <citation type="journal article" date="2016" name="Nat. Commun.">
        <title>Thousands of microbial genomes shed light on interconnected biogeochemical processes in an aquifer system.</title>
        <authorList>
            <person name="Anantharaman K."/>
            <person name="Brown C.T."/>
            <person name="Hug L.A."/>
            <person name="Sharon I."/>
            <person name="Castelle C.J."/>
            <person name="Probst A.J."/>
            <person name="Thomas B.C."/>
            <person name="Singh A."/>
            <person name="Wilkins M.J."/>
            <person name="Karaoz U."/>
            <person name="Brodie E.L."/>
            <person name="Williams K.H."/>
            <person name="Hubbard S.S."/>
            <person name="Banfield J.F."/>
        </authorList>
    </citation>
    <scope>NUCLEOTIDE SEQUENCE [LARGE SCALE GENOMIC DNA]</scope>
</reference>
<evidence type="ECO:0000256" key="4">
    <source>
        <dbReference type="ARBA" id="ARBA00023125"/>
    </source>
</evidence>
<dbReference type="InterPro" id="IPR007627">
    <property type="entry name" value="RNA_pol_sigma70_r2"/>
</dbReference>
<keyword evidence="5" id="KW-0804">Transcription</keyword>
<dbReference type="STRING" id="1798373.A2154_02255"/>
<dbReference type="InterPro" id="IPR013325">
    <property type="entry name" value="RNA_pol_sigma_r2"/>
</dbReference>
<dbReference type="Gene3D" id="1.10.10.10">
    <property type="entry name" value="Winged helix-like DNA-binding domain superfamily/Winged helix DNA-binding domain"/>
    <property type="match status" value="1"/>
</dbReference>
<organism evidence="8 9">
    <name type="scientific">Candidatus Gottesmanbacteria bacterium RBG_16_43_7</name>
    <dbReference type="NCBI Taxonomy" id="1798373"/>
    <lineage>
        <taxon>Bacteria</taxon>
        <taxon>Candidatus Gottesmaniibacteriota</taxon>
    </lineage>
</organism>
<dbReference type="PANTHER" id="PTHR43133:SF8">
    <property type="entry name" value="RNA POLYMERASE SIGMA FACTOR HI_1459-RELATED"/>
    <property type="match status" value="1"/>
</dbReference>
<dbReference type="SUPFAM" id="SSF88946">
    <property type="entry name" value="Sigma2 domain of RNA polymerase sigma factors"/>
    <property type="match status" value="1"/>
</dbReference>
<dbReference type="GO" id="GO:0016987">
    <property type="term" value="F:sigma factor activity"/>
    <property type="evidence" value="ECO:0007669"/>
    <property type="project" value="UniProtKB-KW"/>
</dbReference>
<dbReference type="PANTHER" id="PTHR43133">
    <property type="entry name" value="RNA POLYMERASE ECF-TYPE SIGMA FACTO"/>
    <property type="match status" value="1"/>
</dbReference>
<dbReference type="AlphaFoldDB" id="A0A1F5ZAK1"/>